<dbReference type="AlphaFoldDB" id="A0A226CZB9"/>
<dbReference type="EMBL" id="LNIX01000052">
    <property type="protein sequence ID" value="OXA37827.1"/>
    <property type="molecule type" value="Genomic_DNA"/>
</dbReference>
<accession>A0A226CZB9</accession>
<organism evidence="1 2">
    <name type="scientific">Folsomia candida</name>
    <name type="common">Springtail</name>
    <dbReference type="NCBI Taxonomy" id="158441"/>
    <lineage>
        <taxon>Eukaryota</taxon>
        <taxon>Metazoa</taxon>
        <taxon>Ecdysozoa</taxon>
        <taxon>Arthropoda</taxon>
        <taxon>Hexapoda</taxon>
        <taxon>Collembola</taxon>
        <taxon>Entomobryomorpha</taxon>
        <taxon>Isotomoidea</taxon>
        <taxon>Isotomidae</taxon>
        <taxon>Proisotominae</taxon>
        <taxon>Folsomia</taxon>
    </lineage>
</organism>
<gene>
    <name evidence="1" type="ORF">Fcan01_27398</name>
</gene>
<evidence type="ECO:0000313" key="1">
    <source>
        <dbReference type="EMBL" id="OXA37827.1"/>
    </source>
</evidence>
<dbReference type="Proteomes" id="UP000198287">
    <property type="component" value="Unassembled WGS sequence"/>
</dbReference>
<sequence length="211" mass="24760">MFYKYLCSNVYLREKNWCGLIDSTCSESVKFEQLWDHVISNPKHAFQQYESSIPITFQILESLQSHPEMICMLRGYKVIIWEPIFIADKSRQFILAVRMKLFKPRDGVDRNILKVGWKICQICGTAERNNNEANELLVSFSVAEFPSEDNRLTTLRPEIKWKGSAVVQGWKLTDEPNFNIDRWMETSLSSLLTDPYMAVAMRLPRNHSFYF</sequence>
<name>A0A226CZB9_FOLCA</name>
<comment type="caution">
    <text evidence="1">The sequence shown here is derived from an EMBL/GenBank/DDBJ whole genome shotgun (WGS) entry which is preliminary data.</text>
</comment>
<proteinExistence type="predicted"/>
<keyword evidence="2" id="KW-1185">Reference proteome</keyword>
<evidence type="ECO:0000313" key="2">
    <source>
        <dbReference type="Proteomes" id="UP000198287"/>
    </source>
</evidence>
<reference evidence="1 2" key="1">
    <citation type="submission" date="2015-12" db="EMBL/GenBank/DDBJ databases">
        <title>The genome of Folsomia candida.</title>
        <authorList>
            <person name="Faddeeva A."/>
            <person name="Derks M.F."/>
            <person name="Anvar Y."/>
            <person name="Smit S."/>
            <person name="Van Straalen N."/>
            <person name="Roelofs D."/>
        </authorList>
    </citation>
    <scope>NUCLEOTIDE SEQUENCE [LARGE SCALE GENOMIC DNA]</scope>
    <source>
        <strain evidence="1 2">VU population</strain>
        <tissue evidence="1">Whole body</tissue>
    </source>
</reference>
<dbReference type="OrthoDB" id="441278at2759"/>
<protein>
    <submittedName>
        <fullName evidence="1">Uncharacterized protein</fullName>
    </submittedName>
</protein>